<dbReference type="Gene3D" id="3.40.1400.10">
    <property type="entry name" value="Sugar-phosphate isomerase, RpiB/LacA/LacB"/>
    <property type="match status" value="1"/>
</dbReference>
<dbReference type="PANTHER" id="PTHR30345">
    <property type="entry name" value="RIBOSE-5-PHOSPHATE ISOMERASE B"/>
    <property type="match status" value="1"/>
</dbReference>
<dbReference type="OrthoDB" id="1778624at2"/>
<comment type="similarity">
    <text evidence="1">Belongs to the LacAB/RpiB family.</text>
</comment>
<dbReference type="Pfam" id="PF02502">
    <property type="entry name" value="LacAB_rpiB"/>
    <property type="match status" value="1"/>
</dbReference>
<dbReference type="InterPro" id="IPR003500">
    <property type="entry name" value="RpiB_LacA_LacB"/>
</dbReference>
<dbReference type="NCBIfam" id="NF004051">
    <property type="entry name" value="PRK05571.1"/>
    <property type="match status" value="1"/>
</dbReference>
<feature type="active site" description="Proton acceptor" evidence="2">
    <location>
        <position position="72"/>
    </location>
</feature>
<name>A0A3G8LI98_9MOLU</name>
<dbReference type="PIRSF" id="PIRSF005384">
    <property type="entry name" value="RpiB_LacA_B"/>
    <property type="match status" value="1"/>
</dbReference>
<dbReference type="GO" id="GO:0016861">
    <property type="term" value="F:intramolecular oxidoreductase activity, interconverting aldoses and ketoses"/>
    <property type="evidence" value="ECO:0007669"/>
    <property type="project" value="UniProtKB-ARBA"/>
</dbReference>
<accession>A0A3G8LI98</accession>
<feature type="binding site" evidence="3">
    <location>
        <begin position="11"/>
        <end position="12"/>
    </location>
    <ligand>
        <name>D-ribulose 5-phosphate</name>
        <dbReference type="ChEBI" id="CHEBI:58121"/>
    </ligand>
</feature>
<evidence type="ECO:0000256" key="3">
    <source>
        <dbReference type="PIRSR" id="PIRSR005384-2"/>
    </source>
</evidence>
<proteinExistence type="inferred from homology"/>
<feature type="binding site" evidence="3">
    <location>
        <position position="143"/>
    </location>
    <ligand>
        <name>D-ribulose 5-phosphate</name>
        <dbReference type="ChEBI" id="CHEBI:58121"/>
    </ligand>
</feature>
<accession>A0A502M247</accession>
<dbReference type="AlphaFoldDB" id="A0A3G8LI98"/>
<dbReference type="PANTHER" id="PTHR30345:SF0">
    <property type="entry name" value="DNA DAMAGE-REPAIR_TOLERATION PROTEIN DRT102"/>
    <property type="match status" value="1"/>
</dbReference>
<evidence type="ECO:0000313" key="7">
    <source>
        <dbReference type="Proteomes" id="UP000317904"/>
    </source>
</evidence>
<sequence length="154" mass="17130">MEKTKVKIVSDHAGHEAKVELAKRLTNEGYDVELYGSTSPDVSVSYSEVGIDFAKELLKDNDSETAKYVAFCGSGIGISIALNRFKHVRCARVTSVKEAELAKLHNDANILCMGGRLNSSDDIEAMFHKWETTKFEGNRHIPRINKLDEVGQDE</sequence>
<dbReference type="KEGG" id="mstr:EGN60_01350"/>
<dbReference type="Proteomes" id="UP000317904">
    <property type="component" value="Unassembled WGS sequence"/>
</dbReference>
<protein>
    <submittedName>
        <fullName evidence="4">RpiB/LacA/LacB family sugar-phosphate isomerase</fullName>
    </submittedName>
</protein>
<dbReference type="Proteomes" id="UP000275883">
    <property type="component" value="Chromosome"/>
</dbReference>
<evidence type="ECO:0000256" key="2">
    <source>
        <dbReference type="PIRSR" id="PIRSR005384-1"/>
    </source>
</evidence>
<reference evidence="4 6" key="1">
    <citation type="submission" date="2018-11" db="EMBL/GenBank/DDBJ databases">
        <title>Genome sequence of Mycoplasma struthionis sp. nov.</title>
        <authorList>
            <person name="Spergser J."/>
        </authorList>
    </citation>
    <scope>NUCLEOTIDE SEQUENCE [LARGE SCALE GENOMIC DNA]</scope>
    <source>
        <strain evidence="4 6">237IA</strain>
    </source>
</reference>
<feature type="active site" description="Proton donor" evidence="2">
    <location>
        <position position="105"/>
    </location>
</feature>
<evidence type="ECO:0000313" key="4">
    <source>
        <dbReference type="EMBL" id="AZG68612.1"/>
    </source>
</evidence>
<evidence type="ECO:0000313" key="6">
    <source>
        <dbReference type="Proteomes" id="UP000275883"/>
    </source>
</evidence>
<dbReference type="InterPro" id="IPR036569">
    <property type="entry name" value="RpiB_LacA_LacB_sf"/>
</dbReference>
<evidence type="ECO:0000313" key="5">
    <source>
        <dbReference type="EMBL" id="TPI02267.1"/>
    </source>
</evidence>
<dbReference type="EMBL" id="CP034044">
    <property type="protein sequence ID" value="AZG68612.1"/>
    <property type="molecule type" value="Genomic_DNA"/>
</dbReference>
<feature type="binding site" evidence="3">
    <location>
        <position position="139"/>
    </location>
    <ligand>
        <name>D-ribulose 5-phosphate</name>
        <dbReference type="ChEBI" id="CHEBI:58121"/>
    </ligand>
</feature>
<feature type="binding site" evidence="3">
    <location>
        <begin position="73"/>
        <end position="77"/>
    </location>
    <ligand>
        <name>D-ribulose 5-phosphate</name>
        <dbReference type="ChEBI" id="CHEBI:58121"/>
    </ligand>
</feature>
<feature type="binding site" evidence="3">
    <location>
        <position position="116"/>
    </location>
    <ligand>
        <name>D-ribulose 5-phosphate</name>
        <dbReference type="ChEBI" id="CHEBI:58121"/>
    </ligand>
</feature>
<keyword evidence="4" id="KW-0413">Isomerase</keyword>
<gene>
    <name evidence="4" type="ORF">EGN60_01350</name>
    <name evidence="5" type="ORF">FJM01_01200</name>
</gene>
<evidence type="ECO:0000256" key="1">
    <source>
        <dbReference type="ARBA" id="ARBA00008754"/>
    </source>
</evidence>
<dbReference type="NCBIfam" id="TIGR00689">
    <property type="entry name" value="rpiB_lacA_lacB"/>
    <property type="match status" value="1"/>
</dbReference>
<dbReference type="RefSeq" id="WP_124724307.1">
    <property type="nucleotide sequence ID" value="NZ_CP034044.1"/>
</dbReference>
<dbReference type="SUPFAM" id="SSF89623">
    <property type="entry name" value="Ribose/Galactose isomerase RpiB/AlsB"/>
    <property type="match status" value="1"/>
</dbReference>
<dbReference type="EMBL" id="VFSY01000022">
    <property type="protein sequence ID" value="TPI02267.1"/>
    <property type="molecule type" value="Genomic_DNA"/>
</dbReference>
<dbReference type="GO" id="GO:0005975">
    <property type="term" value="P:carbohydrate metabolic process"/>
    <property type="evidence" value="ECO:0007669"/>
    <property type="project" value="InterPro"/>
</dbReference>
<feature type="binding site" evidence="3">
    <location>
        <position position="106"/>
    </location>
    <ligand>
        <name>D-ribulose 5-phosphate</name>
        <dbReference type="ChEBI" id="CHEBI:58121"/>
    </ligand>
</feature>
<organism evidence="4 6">
    <name type="scientific">Mycoplasma struthionis</name>
    <dbReference type="NCBI Taxonomy" id="538220"/>
    <lineage>
        <taxon>Bacteria</taxon>
        <taxon>Bacillati</taxon>
        <taxon>Mycoplasmatota</taxon>
        <taxon>Mollicutes</taxon>
        <taxon>Mycoplasmataceae</taxon>
        <taxon>Mycoplasma</taxon>
    </lineage>
</organism>
<keyword evidence="6" id="KW-1185">Reference proteome</keyword>
<reference evidence="5 7" key="2">
    <citation type="submission" date="2019-06" db="EMBL/GenBank/DDBJ databases">
        <title>A comparative genomics study of ostrich specific Mycoplasmas.</title>
        <authorList>
            <person name="Botes A."/>
            <person name="Nel T."/>
        </authorList>
    </citation>
    <scope>NUCLEOTIDE SEQUENCE [LARGE SCALE GENOMIC DNA]</scope>
    <source>
        <strain evidence="5 7">Ms01</strain>
    </source>
</reference>